<reference evidence="2 3" key="1">
    <citation type="submission" date="2024-04" db="EMBL/GenBank/DDBJ databases">
        <authorList>
            <person name="Fracassetti M."/>
        </authorList>
    </citation>
    <scope>NUCLEOTIDE SEQUENCE [LARGE SCALE GENOMIC DNA]</scope>
</reference>
<keyword evidence="3" id="KW-1185">Reference proteome</keyword>
<dbReference type="AlphaFoldDB" id="A0AAV2CBX4"/>
<proteinExistence type="predicted"/>
<organism evidence="2 3">
    <name type="scientific">Linum trigynum</name>
    <dbReference type="NCBI Taxonomy" id="586398"/>
    <lineage>
        <taxon>Eukaryota</taxon>
        <taxon>Viridiplantae</taxon>
        <taxon>Streptophyta</taxon>
        <taxon>Embryophyta</taxon>
        <taxon>Tracheophyta</taxon>
        <taxon>Spermatophyta</taxon>
        <taxon>Magnoliopsida</taxon>
        <taxon>eudicotyledons</taxon>
        <taxon>Gunneridae</taxon>
        <taxon>Pentapetalae</taxon>
        <taxon>rosids</taxon>
        <taxon>fabids</taxon>
        <taxon>Malpighiales</taxon>
        <taxon>Linaceae</taxon>
        <taxon>Linum</taxon>
    </lineage>
</organism>
<gene>
    <name evidence="2" type="ORF">LTRI10_LOCUS1666</name>
</gene>
<evidence type="ECO:0000256" key="1">
    <source>
        <dbReference type="SAM" id="MobiDB-lite"/>
    </source>
</evidence>
<feature type="region of interest" description="Disordered" evidence="1">
    <location>
        <begin position="1"/>
        <end position="67"/>
    </location>
</feature>
<protein>
    <submittedName>
        <fullName evidence="2">Uncharacterized protein</fullName>
    </submittedName>
</protein>
<accession>A0AAV2CBX4</accession>
<sequence>MEVTDGDLELEVHGGNEMGAAVADGDEGFDEQGSRLVGPAPGEDNDDESHPAMNREYSGNSDVKGGL</sequence>
<evidence type="ECO:0000313" key="3">
    <source>
        <dbReference type="Proteomes" id="UP001497516"/>
    </source>
</evidence>
<dbReference type="EMBL" id="OZ034813">
    <property type="protein sequence ID" value="CAL1353794.1"/>
    <property type="molecule type" value="Genomic_DNA"/>
</dbReference>
<evidence type="ECO:0000313" key="2">
    <source>
        <dbReference type="EMBL" id="CAL1353794.1"/>
    </source>
</evidence>
<name>A0AAV2CBX4_9ROSI</name>
<dbReference type="Proteomes" id="UP001497516">
    <property type="component" value="Chromosome 1"/>
</dbReference>